<dbReference type="AlphaFoldDB" id="A0A425XZG2"/>
<gene>
    <name evidence="2" type="ORF">DWB61_11635</name>
</gene>
<evidence type="ECO:0000313" key="2">
    <source>
        <dbReference type="EMBL" id="RRG20660.1"/>
    </source>
</evidence>
<dbReference type="Proteomes" id="UP000285794">
    <property type="component" value="Unassembled WGS sequence"/>
</dbReference>
<comment type="caution">
    <text evidence="2">The sequence shown here is derived from an EMBL/GenBank/DDBJ whole genome shotgun (WGS) entry which is preliminary data.</text>
</comment>
<proteinExistence type="predicted"/>
<name>A0A425XZG2_9BACT</name>
<evidence type="ECO:0000313" key="3">
    <source>
        <dbReference type="Proteomes" id="UP000285794"/>
    </source>
</evidence>
<dbReference type="OrthoDB" id="5952844at2"/>
<reference evidence="2 3" key="1">
    <citation type="submission" date="2018-07" db="EMBL/GenBank/DDBJ databases">
        <title>Draft genome sequence of Ancylomarina sp. M1P.</title>
        <authorList>
            <person name="Yadav S."/>
            <person name="Villanueva L."/>
            <person name="Damste J.S.S."/>
        </authorList>
    </citation>
    <scope>NUCLEOTIDE SEQUENCE [LARGE SCALE GENOMIC DNA]</scope>
    <source>
        <strain evidence="2 3">M1P</strain>
    </source>
</reference>
<dbReference type="EMBL" id="QQWG01000011">
    <property type="protein sequence ID" value="RRG20660.1"/>
    <property type="molecule type" value="Genomic_DNA"/>
</dbReference>
<evidence type="ECO:0000256" key="1">
    <source>
        <dbReference type="SAM" id="MobiDB-lite"/>
    </source>
</evidence>
<feature type="region of interest" description="Disordered" evidence="1">
    <location>
        <begin position="131"/>
        <end position="160"/>
    </location>
</feature>
<protein>
    <submittedName>
        <fullName evidence="2">Uncharacterized protein</fullName>
    </submittedName>
</protein>
<organism evidence="2 3">
    <name type="scientific">Ancylomarina euxinus</name>
    <dbReference type="NCBI Taxonomy" id="2283627"/>
    <lineage>
        <taxon>Bacteria</taxon>
        <taxon>Pseudomonadati</taxon>
        <taxon>Bacteroidota</taxon>
        <taxon>Bacteroidia</taxon>
        <taxon>Marinilabiliales</taxon>
        <taxon>Marinifilaceae</taxon>
        <taxon>Ancylomarina</taxon>
    </lineage>
</organism>
<accession>A0A425XZG2</accession>
<dbReference type="RefSeq" id="WP_125031062.1">
    <property type="nucleotide sequence ID" value="NZ_JAPXVP010000010.1"/>
</dbReference>
<keyword evidence="3" id="KW-1185">Reference proteome</keyword>
<sequence length="160" mass="17828">MENVISFQLSDDEKTQLNDHIAGINAILSPKLHTLIPEEKRDLPKMGDKTVAFVEKALEYGEQYPGFMPNFIDVPEARVNFETVRVLRNINTPLMRIANEIDDTMTLAGSQAYSSALSIYKVLKNAASMGQPGAKEATSELKNRFPRAKKKSTTAQEVVE</sequence>